<protein>
    <submittedName>
        <fullName evidence="1">Uncharacterized protein</fullName>
    </submittedName>
</protein>
<evidence type="ECO:0000313" key="1">
    <source>
        <dbReference type="EMBL" id="CAB3702454.1"/>
    </source>
</evidence>
<gene>
    <name evidence="1" type="ORF">LMG26690_02712</name>
</gene>
<evidence type="ECO:0000313" key="2">
    <source>
        <dbReference type="Proteomes" id="UP000494214"/>
    </source>
</evidence>
<dbReference type="RefSeq" id="WP_254594958.1">
    <property type="nucleotide sequence ID" value="NZ_CADIJM010000004.1"/>
</dbReference>
<sequence>MTLKERGGWCAAQCVTQREGWPNAKRAGVLATITLLAAALAGCTASRVDEVAVRWPSFKDNTPVLLPSDPAQCPDLTGTYRAQGERRAGDADAVLLEDLRGFLLYPLDLPGMRDAPLPAWKPSSRSTVSFVADARGWQIETRDGQGAHEAALLAVHDDGASSMASGGEPMRPGNTIWRAAGCTQGRLWISVRHDWRQHESMGVRRHVAVLRKDAGGLLLTVQRESDSIGMLLPWYTNRGDLFQYWFAPATNHP</sequence>
<dbReference type="AlphaFoldDB" id="A0A6S7B8D5"/>
<keyword evidence="2" id="KW-1185">Reference proteome</keyword>
<name>A0A6S7B8D5_9BURK</name>
<reference evidence="1 2" key="1">
    <citation type="submission" date="2020-04" db="EMBL/GenBank/DDBJ databases">
        <authorList>
            <person name="De Canck E."/>
        </authorList>
    </citation>
    <scope>NUCLEOTIDE SEQUENCE [LARGE SCALE GENOMIC DNA]</scope>
    <source>
        <strain evidence="1 2">LMG 26690</strain>
    </source>
</reference>
<accession>A0A6S7B8D5</accession>
<dbReference type="Proteomes" id="UP000494214">
    <property type="component" value="Unassembled WGS sequence"/>
</dbReference>
<dbReference type="EMBL" id="CADIJM010000004">
    <property type="protein sequence ID" value="CAB3702454.1"/>
    <property type="molecule type" value="Genomic_DNA"/>
</dbReference>
<proteinExistence type="predicted"/>
<organism evidence="1 2">
    <name type="scientific">Achromobacter animicus</name>
    <dbReference type="NCBI Taxonomy" id="1389935"/>
    <lineage>
        <taxon>Bacteria</taxon>
        <taxon>Pseudomonadati</taxon>
        <taxon>Pseudomonadota</taxon>
        <taxon>Betaproteobacteria</taxon>
        <taxon>Burkholderiales</taxon>
        <taxon>Alcaligenaceae</taxon>
        <taxon>Achromobacter</taxon>
    </lineage>
</organism>